<evidence type="ECO:0000256" key="4">
    <source>
        <dbReference type="SAM" id="SignalP"/>
    </source>
</evidence>
<dbReference type="InterPro" id="IPR050248">
    <property type="entry name" value="Polysacc_deacetylase_ArnD"/>
</dbReference>
<feature type="chain" id="PRO_5015569481" description="NodB homology domain-containing protein" evidence="4">
    <location>
        <begin position="26"/>
        <end position="472"/>
    </location>
</feature>
<dbReference type="GO" id="GO:0005975">
    <property type="term" value="P:carbohydrate metabolic process"/>
    <property type="evidence" value="ECO:0007669"/>
    <property type="project" value="InterPro"/>
</dbReference>
<sequence>MISRRTGRALALGAATALLALTACTDPGDRPAVVLLEAVEPPPLVDAASVGLVEVSSGVQAPAAGTEAAGTSVATSALAFFPELADRAARLLAGLGSVDEGRLDVVAAHRQILGIEVRPQTADGDGGGDVLYGDVTSGATWAARDLLAETSAADLEEAVRAAMADDGDLDGDGGAPDTVEVPDDLLRDLRFTPEGDLVVVAPRGDRAWAVTRPADVALTEAGRLVRGAARQGGAFVGSVTSDPLPVTPATVPLPPLPLPPDPPPPGGPPPVDCAVLACVAITFDDGPGSETPRLLQILADHQARATFYLVGSRVGKNAATAKAIVDAGHALGNHTWNHPDLTTVDPATRASEIARTSQAILEATGRVPTTMRPPYGAIDDAVRADLVADGLPAILWDVDSLDWRSKDAVRTTEEVMAHVRPGSIVLLHDIHASTVDAVPAILDQLAAQGYTFVTVDQLLGPMQPGQTYYARR</sequence>
<dbReference type="Proteomes" id="UP000245166">
    <property type="component" value="Unassembled WGS sequence"/>
</dbReference>
<dbReference type="OrthoDB" id="9797391at2"/>
<dbReference type="GO" id="GO:0046872">
    <property type="term" value="F:metal ion binding"/>
    <property type="evidence" value="ECO:0007669"/>
    <property type="project" value="UniProtKB-KW"/>
</dbReference>
<keyword evidence="7" id="KW-1185">Reference proteome</keyword>
<dbReference type="SUPFAM" id="SSF88713">
    <property type="entry name" value="Glycoside hydrolase/deacetylase"/>
    <property type="match status" value="1"/>
</dbReference>
<comment type="caution">
    <text evidence="6">The sequence shown here is derived from an EMBL/GenBank/DDBJ whole genome shotgun (WGS) entry which is preliminary data.</text>
</comment>
<feature type="region of interest" description="Disordered" evidence="3">
    <location>
        <begin position="240"/>
        <end position="268"/>
    </location>
</feature>
<dbReference type="PROSITE" id="PS51677">
    <property type="entry name" value="NODB"/>
    <property type="match status" value="1"/>
</dbReference>
<name>A0A2U1ZWJ0_9MICO</name>
<evidence type="ECO:0000259" key="5">
    <source>
        <dbReference type="PROSITE" id="PS51677"/>
    </source>
</evidence>
<dbReference type="AlphaFoldDB" id="A0A2U1ZWJ0"/>
<protein>
    <recommendedName>
        <fullName evidence="5">NodB homology domain-containing protein</fullName>
    </recommendedName>
</protein>
<dbReference type="Pfam" id="PF01522">
    <property type="entry name" value="Polysacc_deac_1"/>
    <property type="match status" value="1"/>
</dbReference>
<dbReference type="PANTHER" id="PTHR10587">
    <property type="entry name" value="GLYCOSYL TRANSFERASE-RELATED"/>
    <property type="match status" value="1"/>
</dbReference>
<dbReference type="InterPro" id="IPR002509">
    <property type="entry name" value="NODB_dom"/>
</dbReference>
<dbReference type="PANTHER" id="PTHR10587:SF133">
    <property type="entry name" value="CHITIN DEACETYLASE 1-RELATED"/>
    <property type="match status" value="1"/>
</dbReference>
<feature type="compositionally biased region" description="Pro residues" evidence="3">
    <location>
        <begin position="251"/>
        <end position="268"/>
    </location>
</feature>
<dbReference type="GO" id="GO:0016810">
    <property type="term" value="F:hydrolase activity, acting on carbon-nitrogen (but not peptide) bonds"/>
    <property type="evidence" value="ECO:0007669"/>
    <property type="project" value="InterPro"/>
</dbReference>
<dbReference type="RefSeq" id="WP_109229722.1">
    <property type="nucleotide sequence ID" value="NZ_PYHR01000002.1"/>
</dbReference>
<gene>
    <name evidence="6" type="ORF">C8046_12395</name>
</gene>
<keyword evidence="4" id="KW-0732">Signal</keyword>
<dbReference type="InterPro" id="IPR011330">
    <property type="entry name" value="Glyco_hydro/deAcase_b/a-brl"/>
</dbReference>
<proteinExistence type="predicted"/>
<dbReference type="Gene3D" id="3.20.20.370">
    <property type="entry name" value="Glycoside hydrolase/deacetylase"/>
    <property type="match status" value="1"/>
</dbReference>
<evidence type="ECO:0000256" key="1">
    <source>
        <dbReference type="ARBA" id="ARBA00022723"/>
    </source>
</evidence>
<evidence type="ECO:0000313" key="6">
    <source>
        <dbReference type="EMBL" id="PWD51341.1"/>
    </source>
</evidence>
<evidence type="ECO:0000256" key="3">
    <source>
        <dbReference type="SAM" id="MobiDB-lite"/>
    </source>
</evidence>
<keyword evidence="2" id="KW-0378">Hydrolase</keyword>
<dbReference type="PROSITE" id="PS51257">
    <property type="entry name" value="PROKAR_LIPOPROTEIN"/>
    <property type="match status" value="1"/>
</dbReference>
<dbReference type="GO" id="GO:0016020">
    <property type="term" value="C:membrane"/>
    <property type="evidence" value="ECO:0007669"/>
    <property type="project" value="TreeGrafter"/>
</dbReference>
<evidence type="ECO:0000256" key="2">
    <source>
        <dbReference type="ARBA" id="ARBA00022801"/>
    </source>
</evidence>
<reference evidence="6 7" key="1">
    <citation type="submission" date="2018-03" db="EMBL/GenBank/DDBJ databases">
        <title>Genome assembly of novel Miniimonas species PCH200.</title>
        <authorList>
            <person name="Thakur V."/>
            <person name="Kumar V."/>
            <person name="Singh D."/>
        </authorList>
    </citation>
    <scope>NUCLEOTIDE SEQUENCE [LARGE SCALE GENOMIC DNA]</scope>
    <source>
        <strain evidence="6 7">PCH200</strain>
    </source>
</reference>
<organism evidence="6 7">
    <name type="scientific">Serinibacter arcticus</name>
    <dbReference type="NCBI Taxonomy" id="1655435"/>
    <lineage>
        <taxon>Bacteria</taxon>
        <taxon>Bacillati</taxon>
        <taxon>Actinomycetota</taxon>
        <taxon>Actinomycetes</taxon>
        <taxon>Micrococcales</taxon>
        <taxon>Beutenbergiaceae</taxon>
        <taxon>Serinibacter</taxon>
    </lineage>
</organism>
<keyword evidence="1" id="KW-0479">Metal-binding</keyword>
<feature type="domain" description="NodB homology" evidence="5">
    <location>
        <begin position="277"/>
        <end position="453"/>
    </location>
</feature>
<feature type="signal peptide" evidence="4">
    <location>
        <begin position="1"/>
        <end position="25"/>
    </location>
</feature>
<accession>A0A2U1ZWJ0</accession>
<evidence type="ECO:0000313" key="7">
    <source>
        <dbReference type="Proteomes" id="UP000245166"/>
    </source>
</evidence>
<dbReference type="EMBL" id="PYHR01000002">
    <property type="protein sequence ID" value="PWD51341.1"/>
    <property type="molecule type" value="Genomic_DNA"/>
</dbReference>